<sequence length="1012" mass="115032">MLAATWSLRPDGHTLDSYKEYCNHPTAFTLKINHGGQLTCPPNVRYIGGKANWFDDVDADTFSTIEVQTMVKDLGYIHTDLMLYYKIPKLPLHNGLKSLACDKDVMEMCQYVSRCKLMEVFVIHPISEPELVDNEFDPLFSYPDNNTCKNKPSESNPAKGPSESNPAKRPCESNAGKSFSESNDGKRGSGSSNVKRPSGSNKGKRPIVIEDDDGSDSSEYSGDSEDSDDSDFDIGDEDIIGDVDVDMDDFRKHTDENVEWIECTEKEVQVPPPFDYEEVDLEEFGSGTESDDPECERKRALKKLAKAHRPVNGLVYSDNFYIGQCLANKTLIKEMVSKIAVAQRRQLWLSRNDKTRMTAECRGKVPVFNDGGPVCKESGPLENKPKGDSVKCNKKSKKKGQVGESIKCPWLVHCTKSSKAETWWVRKFNDNHTCLQSRSIGKCTASFLSKEIEEAIKPDPRVPIASLKDQLQRKYELGLSDMKIFRAKQMAEERLFGDWAKQYAQLRQYALELKEKNPETTIKIDVERCFDVESQTRQFRRIYICLGALKNGFKAGKRDLLGLDGCFLSGPYPGQILTAVGVDPNNGIYPLAYAVVEGETKESWLWFLDCLGDDLELFRNSNFTFISDRQKGLIPALQETFPAAEHRYCLKHIYDNMKLQWRGEQYKDLLWRSATATTVQRFGKNMEEIKKLNPEMYNWLKDIPPQHWARSHFSGRPHCDVLLNNMCEVLNRQLLKGRDKPIVTCLEFIREYLMKRIVIVQGIIDKSTGPLTPNATKLFNLIKRDAAQYKVIWNGGDLYDTTVASIWNMANNGLEPGIPESWFHEVTGITKDPARVKDIKVHMLHHKLHKLQAKLHKLHHLQAKIHKLYHLQAKLHKSSQDSPSLLQSLYLKGLLQQRRMVQMPKDPQSLQVGQKRCIALVAPKIAEMFRTGVFQKVSLSGMDMLVLLTIMQMQITGIIGNQKDEVTKEGEILISGGGVGPLSSYEDMFQKESEKPWSHCCFGTIRTWLRPD</sequence>
<evidence type="ECO:0000313" key="7">
    <source>
        <dbReference type="EMBL" id="GJT78319.1"/>
    </source>
</evidence>
<evidence type="ECO:0000313" key="8">
    <source>
        <dbReference type="Proteomes" id="UP001151760"/>
    </source>
</evidence>
<keyword evidence="2" id="KW-0238">DNA-binding</keyword>
<feature type="domain" description="PB1-like" evidence="6">
    <location>
        <begin position="27"/>
        <end position="121"/>
    </location>
</feature>
<comment type="caution">
    <text evidence="7">The sequence shown here is derived from an EMBL/GenBank/DDBJ whole genome shotgun (WGS) entry which is preliminary data.</text>
</comment>
<dbReference type="Pfam" id="PF26130">
    <property type="entry name" value="PB1-like"/>
    <property type="match status" value="1"/>
</dbReference>
<dbReference type="InterPro" id="IPR001207">
    <property type="entry name" value="Transposase_mutator"/>
</dbReference>
<feature type="compositionally biased region" description="Polar residues" evidence="4">
    <location>
        <begin position="147"/>
        <end position="156"/>
    </location>
</feature>
<dbReference type="InterPro" id="IPR058594">
    <property type="entry name" value="PB1-like_dom_pln"/>
</dbReference>
<feature type="compositionally biased region" description="Polar residues" evidence="4">
    <location>
        <begin position="189"/>
        <end position="201"/>
    </location>
</feature>
<evidence type="ECO:0000259" key="5">
    <source>
        <dbReference type="Pfam" id="PF10551"/>
    </source>
</evidence>
<feature type="region of interest" description="Disordered" evidence="4">
    <location>
        <begin position="147"/>
        <end position="243"/>
    </location>
</feature>
<dbReference type="PANTHER" id="PTHR31973:SF190">
    <property type="entry name" value="MULE TRANSPOSASE DOMAIN-CONTAINING PROTEIN"/>
    <property type="match status" value="1"/>
</dbReference>
<evidence type="ECO:0000256" key="4">
    <source>
        <dbReference type="SAM" id="MobiDB-lite"/>
    </source>
</evidence>
<accession>A0ABQ5GSQ2</accession>
<name>A0ABQ5GSQ2_9ASTR</name>
<dbReference type="PROSITE" id="PS01007">
    <property type="entry name" value="TRANSPOSASE_MUTATOR"/>
    <property type="match status" value="1"/>
</dbReference>
<reference evidence="7" key="1">
    <citation type="journal article" date="2022" name="Int. J. Mol. Sci.">
        <title>Draft Genome of Tanacetum Coccineum: Genomic Comparison of Closely Related Tanacetum-Family Plants.</title>
        <authorList>
            <person name="Yamashiro T."/>
            <person name="Shiraishi A."/>
            <person name="Nakayama K."/>
            <person name="Satake H."/>
        </authorList>
    </citation>
    <scope>NUCLEOTIDE SEQUENCE</scope>
</reference>
<dbReference type="Pfam" id="PF10551">
    <property type="entry name" value="MULE"/>
    <property type="match status" value="1"/>
</dbReference>
<feature type="domain" description="MULE transposase" evidence="5">
    <location>
        <begin position="561"/>
        <end position="656"/>
    </location>
</feature>
<dbReference type="PANTHER" id="PTHR31973">
    <property type="entry name" value="POLYPROTEIN, PUTATIVE-RELATED"/>
    <property type="match status" value="1"/>
</dbReference>
<dbReference type="InterPro" id="IPR018289">
    <property type="entry name" value="MULE_transposase_dom"/>
</dbReference>
<gene>
    <name evidence="7" type="ORF">Tco_1045044</name>
</gene>
<dbReference type="Proteomes" id="UP001151760">
    <property type="component" value="Unassembled WGS sequence"/>
</dbReference>
<keyword evidence="8" id="KW-1185">Reference proteome</keyword>
<evidence type="ECO:0000259" key="6">
    <source>
        <dbReference type="Pfam" id="PF26130"/>
    </source>
</evidence>
<proteinExistence type="predicted"/>
<evidence type="ECO:0000256" key="1">
    <source>
        <dbReference type="ARBA" id="ARBA00022578"/>
    </source>
</evidence>
<reference evidence="7" key="2">
    <citation type="submission" date="2022-01" db="EMBL/GenBank/DDBJ databases">
        <authorList>
            <person name="Yamashiro T."/>
            <person name="Shiraishi A."/>
            <person name="Satake H."/>
            <person name="Nakayama K."/>
        </authorList>
    </citation>
    <scope>NUCLEOTIDE SEQUENCE</scope>
</reference>
<keyword evidence="1" id="KW-0815">Transposition</keyword>
<organism evidence="7 8">
    <name type="scientific">Tanacetum coccineum</name>
    <dbReference type="NCBI Taxonomy" id="301880"/>
    <lineage>
        <taxon>Eukaryota</taxon>
        <taxon>Viridiplantae</taxon>
        <taxon>Streptophyta</taxon>
        <taxon>Embryophyta</taxon>
        <taxon>Tracheophyta</taxon>
        <taxon>Spermatophyta</taxon>
        <taxon>Magnoliopsida</taxon>
        <taxon>eudicotyledons</taxon>
        <taxon>Gunneridae</taxon>
        <taxon>Pentapetalae</taxon>
        <taxon>asterids</taxon>
        <taxon>campanulids</taxon>
        <taxon>Asterales</taxon>
        <taxon>Asteraceae</taxon>
        <taxon>Asteroideae</taxon>
        <taxon>Anthemideae</taxon>
        <taxon>Anthemidinae</taxon>
        <taxon>Tanacetum</taxon>
    </lineage>
</organism>
<dbReference type="EMBL" id="BQNB010018790">
    <property type="protein sequence ID" value="GJT78319.1"/>
    <property type="molecule type" value="Genomic_DNA"/>
</dbReference>
<feature type="compositionally biased region" description="Acidic residues" evidence="4">
    <location>
        <begin position="209"/>
        <end position="243"/>
    </location>
</feature>
<protein>
    <submittedName>
        <fullName evidence="7">Mutator type transposase</fullName>
    </submittedName>
</protein>
<evidence type="ECO:0000256" key="3">
    <source>
        <dbReference type="ARBA" id="ARBA00023172"/>
    </source>
</evidence>
<keyword evidence="3" id="KW-0233">DNA recombination</keyword>
<evidence type="ECO:0000256" key="2">
    <source>
        <dbReference type="ARBA" id="ARBA00023125"/>
    </source>
</evidence>